<proteinExistence type="predicted"/>
<keyword evidence="2" id="KW-1185">Reference proteome</keyword>
<comment type="caution">
    <text evidence="1">The sequence shown here is derived from an EMBL/GenBank/DDBJ whole genome shotgun (WGS) entry which is preliminary data.</text>
</comment>
<dbReference type="Proteomes" id="UP001196413">
    <property type="component" value="Unassembled WGS sequence"/>
</dbReference>
<dbReference type="GO" id="GO:0005838">
    <property type="term" value="C:proteasome regulatory particle"/>
    <property type="evidence" value="ECO:0007669"/>
    <property type="project" value="TreeGrafter"/>
</dbReference>
<dbReference type="AlphaFoldDB" id="A0AAD5MVS5"/>
<name>A0AAD5MVS5_PARTN</name>
<dbReference type="GO" id="GO:0043161">
    <property type="term" value="P:proteasome-mediated ubiquitin-dependent protein catabolic process"/>
    <property type="evidence" value="ECO:0007669"/>
    <property type="project" value="TreeGrafter"/>
</dbReference>
<protein>
    <submittedName>
        <fullName evidence="1">Uncharacterized protein</fullName>
    </submittedName>
</protein>
<gene>
    <name evidence="1" type="ORF">KIN20_025849</name>
</gene>
<evidence type="ECO:0000313" key="1">
    <source>
        <dbReference type="EMBL" id="KAJ1365495.1"/>
    </source>
</evidence>
<dbReference type="EMBL" id="JAHQIW010005280">
    <property type="protein sequence ID" value="KAJ1365495.1"/>
    <property type="molecule type" value="Genomic_DNA"/>
</dbReference>
<accession>A0AAD5MVS5</accession>
<sequence length="120" mass="13459">MPGESTNAKLEEQGSYDKEIISKHPDMELAQLRFLVNHPDLDKDIKKQKLDQFQAAIKENDMAPLYELLCEEIGLTVDQSLLAEMKEKNAKRLKEIDAEIEDAEKNLGGTGSSSSLVKKV</sequence>
<organism evidence="1 2">
    <name type="scientific">Parelaphostrongylus tenuis</name>
    <name type="common">Meningeal worm</name>
    <dbReference type="NCBI Taxonomy" id="148309"/>
    <lineage>
        <taxon>Eukaryota</taxon>
        <taxon>Metazoa</taxon>
        <taxon>Ecdysozoa</taxon>
        <taxon>Nematoda</taxon>
        <taxon>Chromadorea</taxon>
        <taxon>Rhabditida</taxon>
        <taxon>Rhabditina</taxon>
        <taxon>Rhabditomorpha</taxon>
        <taxon>Strongyloidea</taxon>
        <taxon>Metastrongylidae</taxon>
        <taxon>Parelaphostrongylus</taxon>
    </lineage>
</organism>
<evidence type="ECO:0000313" key="2">
    <source>
        <dbReference type="Proteomes" id="UP001196413"/>
    </source>
</evidence>
<dbReference type="PANTHER" id="PTHR14145">
    <property type="entry name" value="26S PROTESOME SUBUNIT 6"/>
    <property type="match status" value="1"/>
</dbReference>
<reference evidence="1" key="1">
    <citation type="submission" date="2021-06" db="EMBL/GenBank/DDBJ databases">
        <title>Parelaphostrongylus tenuis whole genome reference sequence.</title>
        <authorList>
            <person name="Garwood T.J."/>
            <person name="Larsen P.A."/>
            <person name="Fountain-Jones N.M."/>
            <person name="Garbe J.R."/>
            <person name="Macchietto M.G."/>
            <person name="Kania S.A."/>
            <person name="Gerhold R.W."/>
            <person name="Richards J.E."/>
            <person name="Wolf T.M."/>
        </authorList>
    </citation>
    <scope>NUCLEOTIDE SEQUENCE</scope>
    <source>
        <strain evidence="1">MNPRO001-30</strain>
        <tissue evidence="1">Meninges</tissue>
    </source>
</reference>
<dbReference type="InterPro" id="IPR019585">
    <property type="entry name" value="Rpn7/CSN1"/>
</dbReference>
<dbReference type="PANTHER" id="PTHR14145:SF1">
    <property type="entry name" value="26S PROTEASOME NON-ATPASE REGULATORY SUBUNIT 6"/>
    <property type="match status" value="1"/>
</dbReference>